<accession>A0A5N5UCB3</accession>
<dbReference type="AlphaFoldDB" id="A0A5N5U9D3"/>
<dbReference type="EMBL" id="QMDY01000004">
    <property type="protein sequence ID" value="KAB7517764.1"/>
    <property type="molecule type" value="Genomic_DNA"/>
</dbReference>
<evidence type="ECO:0000256" key="1">
    <source>
        <dbReference type="ARBA" id="ARBA00022723"/>
    </source>
</evidence>
<accession>A0A5N5U9D3</accession>
<evidence type="ECO:0000313" key="8">
    <source>
        <dbReference type="Proteomes" id="UP000326865"/>
    </source>
</evidence>
<comment type="caution">
    <text evidence="3">The sequence shown here is derived from an EMBL/GenBank/DDBJ whole genome shotgun (WGS) entry which is preliminary data.</text>
</comment>
<dbReference type="Proteomes" id="UP000326302">
    <property type="component" value="Unassembled WGS sequence"/>
</dbReference>
<dbReference type="InterPro" id="IPR013096">
    <property type="entry name" value="Cupin_2"/>
</dbReference>
<dbReference type="Pfam" id="PF07883">
    <property type="entry name" value="Cupin_2"/>
    <property type="match status" value="1"/>
</dbReference>
<dbReference type="SUPFAM" id="SSF51182">
    <property type="entry name" value="RmlC-like cupins"/>
    <property type="match status" value="1"/>
</dbReference>
<protein>
    <submittedName>
        <fullName evidence="3">Cupin domain-containing protein</fullName>
    </submittedName>
</protein>
<evidence type="ECO:0000313" key="5">
    <source>
        <dbReference type="EMBL" id="KAB7517764.1"/>
    </source>
</evidence>
<dbReference type="InterPro" id="IPR011051">
    <property type="entry name" value="RmlC_Cupin_sf"/>
</dbReference>
<dbReference type="Proteomes" id="UP000326865">
    <property type="component" value="Unassembled WGS sequence"/>
</dbReference>
<dbReference type="EMBL" id="QJOW01000003">
    <property type="protein sequence ID" value="KAB7515194.1"/>
    <property type="molecule type" value="Genomic_DNA"/>
</dbReference>
<dbReference type="CDD" id="cd02224">
    <property type="entry name" value="cupin_SPO2919-like"/>
    <property type="match status" value="1"/>
</dbReference>
<dbReference type="InterPro" id="IPR051610">
    <property type="entry name" value="GPI/OXD"/>
</dbReference>
<gene>
    <name evidence="4" type="ORF">DM867_03685</name>
    <name evidence="3" type="ORF">DMP03_08065</name>
    <name evidence="5" type="ORF">DP108_09435</name>
</gene>
<dbReference type="OrthoDB" id="49661at2157"/>
<evidence type="ECO:0000313" key="7">
    <source>
        <dbReference type="Proteomes" id="UP000326302"/>
    </source>
</evidence>
<evidence type="ECO:0000313" key="3">
    <source>
        <dbReference type="EMBL" id="KAB7515194.1"/>
    </source>
</evidence>
<dbReference type="PANTHER" id="PTHR35848">
    <property type="entry name" value="OXALATE-BINDING PROTEIN"/>
    <property type="match status" value="1"/>
</dbReference>
<dbReference type="GO" id="GO:0046872">
    <property type="term" value="F:metal ion binding"/>
    <property type="evidence" value="ECO:0007669"/>
    <property type="project" value="UniProtKB-KW"/>
</dbReference>
<dbReference type="Gene3D" id="2.60.120.10">
    <property type="entry name" value="Jelly Rolls"/>
    <property type="match status" value="1"/>
</dbReference>
<dbReference type="EMBL" id="QKKZ01000001">
    <property type="protein sequence ID" value="KAB7516248.1"/>
    <property type="molecule type" value="Genomic_DNA"/>
</dbReference>
<name>A0A5N5U9D3_9EURY</name>
<keyword evidence="8" id="KW-1185">Reference proteome</keyword>
<keyword evidence="1" id="KW-0479">Metal-binding</keyword>
<evidence type="ECO:0000313" key="6">
    <source>
        <dbReference type="Proteomes" id="UP000326207"/>
    </source>
</evidence>
<evidence type="ECO:0000313" key="4">
    <source>
        <dbReference type="EMBL" id="KAB7516248.1"/>
    </source>
</evidence>
<sequence>MVNEADIEWTDQEGEETAFQRKKLAAASDGEDLGCSLYELDPGERPWSLHYHTGNEEAFYVLAGEGTLRRGEEAEDVALEPGEYVACPADASGAHQIVNDGDEPLRYLAVSTMHEPDVLVYPEVDGLGVMAGSPPGGDGERSVSGFYRRGDAVEYWD</sequence>
<organism evidence="3 7">
    <name type="scientific">Halosegnis rubeus</name>
    <dbReference type="NCBI Taxonomy" id="2212850"/>
    <lineage>
        <taxon>Archaea</taxon>
        <taxon>Methanobacteriati</taxon>
        <taxon>Methanobacteriota</taxon>
        <taxon>Stenosarchaea group</taxon>
        <taxon>Halobacteria</taxon>
        <taxon>Halobacteriales</taxon>
        <taxon>Natronomonadaceae</taxon>
        <taxon>Halosegnis</taxon>
    </lineage>
</organism>
<dbReference type="RefSeq" id="WP_152120196.1">
    <property type="nucleotide sequence ID" value="NZ_QJOW01000003.1"/>
</dbReference>
<feature type="domain" description="Cupin type-2" evidence="2">
    <location>
        <begin position="37"/>
        <end position="110"/>
    </location>
</feature>
<accession>A0A5N5UGA5</accession>
<proteinExistence type="predicted"/>
<evidence type="ECO:0000259" key="2">
    <source>
        <dbReference type="Pfam" id="PF07883"/>
    </source>
</evidence>
<dbReference type="Proteomes" id="UP000326207">
    <property type="component" value="Unassembled WGS sequence"/>
</dbReference>
<reference evidence="6 7" key="1">
    <citation type="submission" date="2019-10" db="EMBL/GenBank/DDBJ databases">
        <title>Unraveling microbial dark matter from salterns through culturing: the case of the genus Halosegnis.</title>
        <authorList>
            <person name="Duran-Viseras A."/>
            <person name="Andrei A.-S."/>
            <person name="Vera-Gargallo B."/>
            <person name="Ghai R."/>
            <person name="Sanchez-Porro C."/>
            <person name="Ventosa A."/>
        </authorList>
    </citation>
    <scope>NUCLEOTIDE SEQUENCE [LARGE SCALE GENOMIC DNA]</scope>
    <source>
        <strain evidence="3 7">F17-44</strain>
        <strain evidence="4 8">F18-79</strain>
        <strain evidence="5 6">F19-13</strain>
    </source>
</reference>
<dbReference type="InterPro" id="IPR014710">
    <property type="entry name" value="RmlC-like_jellyroll"/>
</dbReference>